<sequence>MKKDLKELRLNKKVISNLNALNKIVGGKTGHTCDACSPPSHTNYPGCNHL</sequence>
<accession>A0A1M5M1I5</accession>
<dbReference type="AlphaFoldDB" id="A0A1M5M1I5"/>
<keyword evidence="2" id="KW-1185">Reference proteome</keyword>
<name>A0A1M5M1I5_9FLAO</name>
<reference evidence="2" key="1">
    <citation type="submission" date="2016-11" db="EMBL/GenBank/DDBJ databases">
        <authorList>
            <person name="Varghese N."/>
            <person name="Submissions S."/>
        </authorList>
    </citation>
    <scope>NUCLEOTIDE SEQUENCE [LARGE SCALE GENOMIC DNA]</scope>
    <source>
        <strain evidence="2">DSM 22638</strain>
    </source>
</reference>
<protein>
    <submittedName>
        <fullName evidence="1">Uncharacterized protein</fullName>
    </submittedName>
</protein>
<gene>
    <name evidence="1" type="ORF">SAMN04488116_2185</name>
</gene>
<dbReference type="STRING" id="570519.SAMN04488116_2185"/>
<dbReference type="Proteomes" id="UP000184532">
    <property type="component" value="Unassembled WGS sequence"/>
</dbReference>
<organism evidence="1 2">
    <name type="scientific">Flagellimonas flava</name>
    <dbReference type="NCBI Taxonomy" id="570519"/>
    <lineage>
        <taxon>Bacteria</taxon>
        <taxon>Pseudomonadati</taxon>
        <taxon>Bacteroidota</taxon>
        <taxon>Flavobacteriia</taxon>
        <taxon>Flavobacteriales</taxon>
        <taxon>Flavobacteriaceae</taxon>
        <taxon>Flagellimonas</taxon>
    </lineage>
</organism>
<dbReference type="EMBL" id="FQWL01000003">
    <property type="protein sequence ID" value="SHG70533.1"/>
    <property type="molecule type" value="Genomic_DNA"/>
</dbReference>
<proteinExistence type="predicted"/>
<evidence type="ECO:0000313" key="1">
    <source>
        <dbReference type="EMBL" id="SHG70533.1"/>
    </source>
</evidence>
<evidence type="ECO:0000313" key="2">
    <source>
        <dbReference type="Proteomes" id="UP000184532"/>
    </source>
</evidence>